<dbReference type="InterPro" id="IPR001920">
    <property type="entry name" value="Asp/Glu_race"/>
</dbReference>
<evidence type="ECO:0000313" key="4">
    <source>
        <dbReference type="Proteomes" id="UP000031666"/>
    </source>
</evidence>
<evidence type="ECO:0000256" key="2">
    <source>
        <dbReference type="ARBA" id="ARBA00023235"/>
    </source>
</evidence>
<reference evidence="3 4" key="2">
    <citation type="submission" date="2015-01" db="EMBL/GenBank/DDBJ databases">
        <authorList>
            <consortium name="NBRP consortium"/>
            <person name="Sawabe T."/>
            <person name="Meirelles P."/>
            <person name="Feng G."/>
            <person name="Sayaka M."/>
            <person name="Hattori M."/>
            <person name="Ohkuma M."/>
        </authorList>
    </citation>
    <scope>NUCLEOTIDE SEQUENCE [LARGE SCALE GENOMIC DNA]</scope>
    <source>
        <strain evidence="4">JCM 19241</strain>
    </source>
</reference>
<name>A0A0B8QER9_9VIBR</name>
<dbReference type="NCBIfam" id="TIGR00035">
    <property type="entry name" value="asp_race"/>
    <property type="match status" value="1"/>
</dbReference>
<gene>
    <name evidence="3" type="ORF">JCM19241_3123</name>
</gene>
<evidence type="ECO:0000313" key="3">
    <source>
        <dbReference type="EMBL" id="GAM73668.1"/>
    </source>
</evidence>
<protein>
    <submittedName>
        <fullName evidence="3">Aspartate racemase</fullName>
        <ecNumber evidence="3">5.1.1.13</ecNumber>
    </submittedName>
</protein>
<dbReference type="STRING" id="1481914.JCM19241_3123"/>
<dbReference type="Gene3D" id="3.40.50.1860">
    <property type="match status" value="2"/>
</dbReference>
<dbReference type="PANTHER" id="PTHR21198:SF7">
    <property type="entry name" value="ASPARTATE-GLUTAMATE RACEMASE FAMILY"/>
    <property type="match status" value="1"/>
</dbReference>
<sequence length="194" mass="21830">MKKLGLIGGTSWHSTLEYYSDINQGVNEHYKSNTNPPLRLINLNQKQLHDLQRENDWDAIANIFSEAAIELESVSVDAIALCANTPHKVFDQLQQSVSCPIIHIADAIGEHLNANEFQKVGLLGTRFTMSEDFIKGRLSAEYEITTLVPSKAEQEQLQQLLYSKLSIGVYDDETRQAFLEVINNLAEQGLKRLS</sequence>
<dbReference type="AlphaFoldDB" id="A0A0B8QER9"/>
<proteinExistence type="inferred from homology"/>
<organism evidence="3 4">
    <name type="scientific">Vibrio ishigakensis</name>
    <dbReference type="NCBI Taxonomy" id="1481914"/>
    <lineage>
        <taxon>Bacteria</taxon>
        <taxon>Pseudomonadati</taxon>
        <taxon>Pseudomonadota</taxon>
        <taxon>Gammaproteobacteria</taxon>
        <taxon>Vibrionales</taxon>
        <taxon>Vibrionaceae</taxon>
        <taxon>Vibrio</taxon>
    </lineage>
</organism>
<dbReference type="SUPFAM" id="SSF53681">
    <property type="entry name" value="Aspartate/glutamate racemase"/>
    <property type="match status" value="2"/>
</dbReference>
<dbReference type="GO" id="GO:0047689">
    <property type="term" value="F:aspartate racemase activity"/>
    <property type="evidence" value="ECO:0007669"/>
    <property type="project" value="UniProtKB-EC"/>
</dbReference>
<dbReference type="PANTHER" id="PTHR21198">
    <property type="entry name" value="GLUTAMATE RACEMASE"/>
    <property type="match status" value="1"/>
</dbReference>
<comment type="similarity">
    <text evidence="1">Belongs to the aspartate/glutamate racemases family.</text>
</comment>
<dbReference type="Pfam" id="PF01177">
    <property type="entry name" value="Asp_Glu_race"/>
    <property type="match status" value="1"/>
</dbReference>
<reference evidence="3 4" key="1">
    <citation type="submission" date="2015-01" db="EMBL/GenBank/DDBJ databases">
        <title>Vibrio sp. C94 JCM 19241 whole genome shotgun sequence.</title>
        <authorList>
            <person name="Sawabe T."/>
            <person name="Meirelles P."/>
            <person name="Feng G."/>
            <person name="Sayaka M."/>
            <person name="Hattori M."/>
            <person name="Ohkuma M."/>
        </authorList>
    </citation>
    <scope>NUCLEOTIDE SEQUENCE [LARGE SCALE GENOMIC DNA]</scope>
    <source>
        <strain evidence="4">JCM 19241</strain>
    </source>
</reference>
<dbReference type="EC" id="5.1.1.13" evidence="3"/>
<keyword evidence="2 3" id="KW-0413">Isomerase</keyword>
<accession>A0A0B8QER9</accession>
<dbReference type="InterPro" id="IPR004380">
    <property type="entry name" value="Asp_race"/>
</dbReference>
<dbReference type="InterPro" id="IPR015942">
    <property type="entry name" value="Asp/Glu/hydantoin_racemase"/>
</dbReference>
<evidence type="ECO:0000256" key="1">
    <source>
        <dbReference type="ARBA" id="ARBA00007847"/>
    </source>
</evidence>
<dbReference type="Proteomes" id="UP000031666">
    <property type="component" value="Unassembled WGS sequence"/>
</dbReference>
<comment type="caution">
    <text evidence="3">The sequence shown here is derived from an EMBL/GenBank/DDBJ whole genome shotgun (WGS) entry which is preliminary data.</text>
</comment>
<dbReference type="EMBL" id="BBSC01000001">
    <property type="protein sequence ID" value="GAM73668.1"/>
    <property type="molecule type" value="Genomic_DNA"/>
</dbReference>